<keyword evidence="1" id="KW-1133">Transmembrane helix</keyword>
<gene>
    <name evidence="2" type="ORF">ISN45_Aa02g011610</name>
</gene>
<evidence type="ECO:0000256" key="1">
    <source>
        <dbReference type="SAM" id="Phobius"/>
    </source>
</evidence>
<reference evidence="2 3" key="1">
    <citation type="submission" date="2020-12" db="EMBL/GenBank/DDBJ databases">
        <title>Concerted genomic and epigenomic changes stabilize Arabidopsis allopolyploids.</title>
        <authorList>
            <person name="Chen Z."/>
        </authorList>
    </citation>
    <scope>NUCLEOTIDE SEQUENCE [LARGE SCALE GENOMIC DNA]</scope>
    <source>
        <strain evidence="2">Allo738</strain>
        <tissue evidence="2">Leaf</tissue>
    </source>
</reference>
<name>A0A8T2BG61_9BRAS</name>
<feature type="transmembrane region" description="Helical" evidence="1">
    <location>
        <begin position="56"/>
        <end position="78"/>
    </location>
</feature>
<dbReference type="EMBL" id="JAEFBK010000007">
    <property type="protein sequence ID" value="KAG7585815.1"/>
    <property type="molecule type" value="Genomic_DNA"/>
</dbReference>
<evidence type="ECO:0000313" key="2">
    <source>
        <dbReference type="EMBL" id="KAG7585815.1"/>
    </source>
</evidence>
<keyword evidence="3" id="KW-1185">Reference proteome</keyword>
<accession>A0A8T2BG61</accession>
<sequence length="79" mass="8738">MTQLSLPTADPVTAKQIVWFPANSIGFLFQMLMVLGDGFQRLFGLCDLLASCRPPYLHPDLFVLAFFLSGFCVCFSSSV</sequence>
<proteinExistence type="predicted"/>
<evidence type="ECO:0000313" key="3">
    <source>
        <dbReference type="Proteomes" id="UP000694240"/>
    </source>
</evidence>
<dbReference type="Proteomes" id="UP000694240">
    <property type="component" value="Chromosome 7"/>
</dbReference>
<protein>
    <recommendedName>
        <fullName evidence="4">Transmembrane protein</fullName>
    </recommendedName>
</protein>
<feature type="transmembrane region" description="Helical" evidence="1">
    <location>
        <begin position="17"/>
        <end position="35"/>
    </location>
</feature>
<dbReference type="AlphaFoldDB" id="A0A8T2BG61"/>
<comment type="caution">
    <text evidence="2">The sequence shown here is derived from an EMBL/GenBank/DDBJ whole genome shotgun (WGS) entry which is preliminary data.</text>
</comment>
<evidence type="ECO:0008006" key="4">
    <source>
        <dbReference type="Google" id="ProtNLM"/>
    </source>
</evidence>
<organism evidence="2 3">
    <name type="scientific">Arabidopsis thaliana x Arabidopsis arenosa</name>
    <dbReference type="NCBI Taxonomy" id="1240361"/>
    <lineage>
        <taxon>Eukaryota</taxon>
        <taxon>Viridiplantae</taxon>
        <taxon>Streptophyta</taxon>
        <taxon>Embryophyta</taxon>
        <taxon>Tracheophyta</taxon>
        <taxon>Spermatophyta</taxon>
        <taxon>Magnoliopsida</taxon>
        <taxon>eudicotyledons</taxon>
        <taxon>Gunneridae</taxon>
        <taxon>Pentapetalae</taxon>
        <taxon>rosids</taxon>
        <taxon>malvids</taxon>
        <taxon>Brassicales</taxon>
        <taxon>Brassicaceae</taxon>
        <taxon>Camelineae</taxon>
        <taxon>Arabidopsis</taxon>
    </lineage>
</organism>
<keyword evidence="1" id="KW-0472">Membrane</keyword>
<keyword evidence="1" id="KW-0812">Transmembrane</keyword>